<dbReference type="STRING" id="1802701.A3A33_04305"/>
<keyword evidence="8 13" id="KW-0460">Magnesium</keyword>
<dbReference type="NCBIfam" id="TIGR00228">
    <property type="entry name" value="ruvC"/>
    <property type="match status" value="1"/>
</dbReference>
<organism evidence="15 16">
    <name type="scientific">Candidatus Yanofskybacteria bacterium RIFCSPLOWO2_01_FULL_49_25</name>
    <dbReference type="NCBI Taxonomy" id="1802701"/>
    <lineage>
        <taxon>Bacteria</taxon>
        <taxon>Candidatus Yanofskyibacteriota</taxon>
    </lineage>
</organism>
<evidence type="ECO:0000256" key="7">
    <source>
        <dbReference type="ARBA" id="ARBA00022801"/>
    </source>
</evidence>
<keyword evidence="11 13" id="KW-0234">DNA repair</keyword>
<evidence type="ECO:0000256" key="12">
    <source>
        <dbReference type="ARBA" id="ARBA00029354"/>
    </source>
</evidence>
<comment type="function">
    <text evidence="13">The RuvA-RuvB-RuvC complex processes Holliday junction (HJ) DNA during genetic recombination and DNA repair. Endonuclease that resolves HJ intermediates. Cleaves cruciform DNA by making single-stranded nicks across the HJ at symmetrical positions within the homologous arms, yielding a 5'-phosphate and a 3'-hydroxyl group; requires a central core of homology in the junction. The consensus cleavage sequence is 5'-(A/T)TT(C/G)-3'. Cleavage occurs on the 3'-side of the TT dinucleotide at the point of strand exchange. HJ branch migration catalyzed by RuvA-RuvB allows RuvC to scan DNA until it finds its consensus sequence, where it cleaves and resolves the cruciform DNA.</text>
</comment>
<keyword evidence="7 13" id="KW-0378">Hydrolase</keyword>
<keyword evidence="9 13" id="KW-0238">DNA-binding</keyword>
<evidence type="ECO:0000256" key="13">
    <source>
        <dbReference type="HAMAP-Rule" id="MF_00034"/>
    </source>
</evidence>
<dbReference type="PROSITE" id="PS01321">
    <property type="entry name" value="RUVC"/>
    <property type="match status" value="1"/>
</dbReference>
<dbReference type="GO" id="GO:0003677">
    <property type="term" value="F:DNA binding"/>
    <property type="evidence" value="ECO:0007669"/>
    <property type="project" value="UniProtKB-KW"/>
</dbReference>
<evidence type="ECO:0000256" key="10">
    <source>
        <dbReference type="ARBA" id="ARBA00023172"/>
    </source>
</evidence>
<evidence type="ECO:0000256" key="4">
    <source>
        <dbReference type="ARBA" id="ARBA00022723"/>
    </source>
</evidence>
<dbReference type="GO" id="GO:0000287">
    <property type="term" value="F:magnesium ion binding"/>
    <property type="evidence" value="ECO:0007669"/>
    <property type="project" value="UniProtKB-UniRule"/>
</dbReference>
<comment type="similarity">
    <text evidence="1 13">Belongs to the RuvC family.</text>
</comment>
<dbReference type="NCBIfam" id="NF000711">
    <property type="entry name" value="PRK00039.2-1"/>
    <property type="match status" value="1"/>
</dbReference>
<dbReference type="EMBL" id="MGKP01000025">
    <property type="protein sequence ID" value="OGN27952.1"/>
    <property type="molecule type" value="Genomic_DNA"/>
</dbReference>
<dbReference type="PANTHER" id="PTHR30194">
    <property type="entry name" value="CROSSOVER JUNCTION ENDODEOXYRIBONUCLEASE RUVC"/>
    <property type="match status" value="1"/>
</dbReference>
<feature type="active site" evidence="13">
    <location>
        <position position="7"/>
    </location>
</feature>
<dbReference type="PRINTS" id="PR00696">
    <property type="entry name" value="RSOLVASERUVC"/>
</dbReference>
<evidence type="ECO:0000256" key="8">
    <source>
        <dbReference type="ARBA" id="ARBA00022842"/>
    </source>
</evidence>
<name>A0A1F8GR93_9BACT</name>
<dbReference type="InterPro" id="IPR020563">
    <property type="entry name" value="X-over_junc_endoDNase_Mg_BS"/>
</dbReference>
<evidence type="ECO:0000256" key="1">
    <source>
        <dbReference type="ARBA" id="ARBA00009518"/>
    </source>
</evidence>
<dbReference type="GO" id="GO:0006310">
    <property type="term" value="P:DNA recombination"/>
    <property type="evidence" value="ECO:0007669"/>
    <property type="project" value="UniProtKB-UniRule"/>
</dbReference>
<dbReference type="Gene3D" id="3.30.420.10">
    <property type="entry name" value="Ribonuclease H-like superfamily/Ribonuclease H"/>
    <property type="match status" value="1"/>
</dbReference>
<dbReference type="InterPro" id="IPR036397">
    <property type="entry name" value="RNaseH_sf"/>
</dbReference>
<keyword evidence="4 13" id="KW-0479">Metal-binding</keyword>
<comment type="subunit">
    <text evidence="13">Homodimer which binds Holliday junction (HJ) DNA. The HJ becomes 2-fold symmetrical on binding to RuvC with unstacked arms; it has a different conformation from HJ DNA in complex with RuvA. In the full resolvosome a probable DNA-RuvA(4)-RuvB(12)-RuvC(2) complex forms which resolves the HJ.</text>
</comment>
<dbReference type="FunFam" id="3.30.420.10:FF:000002">
    <property type="entry name" value="Crossover junction endodeoxyribonuclease RuvC"/>
    <property type="match status" value="1"/>
</dbReference>
<dbReference type="CDD" id="cd16962">
    <property type="entry name" value="RuvC"/>
    <property type="match status" value="1"/>
</dbReference>
<dbReference type="InterPro" id="IPR012337">
    <property type="entry name" value="RNaseH-like_sf"/>
</dbReference>
<keyword evidence="2 13" id="KW-0963">Cytoplasm</keyword>
<evidence type="ECO:0000256" key="9">
    <source>
        <dbReference type="ARBA" id="ARBA00023125"/>
    </source>
</evidence>
<comment type="catalytic activity">
    <reaction evidence="12 13">
        <text>Endonucleolytic cleavage at a junction such as a reciprocal single-stranded crossover between two homologous DNA duplexes (Holliday junction).</text>
        <dbReference type="EC" id="3.1.21.10"/>
    </reaction>
</comment>
<feature type="active site" evidence="13">
    <location>
        <position position="140"/>
    </location>
</feature>
<accession>A0A1F8GR93</accession>
<feature type="binding site" evidence="13">
    <location>
        <position position="140"/>
    </location>
    <ligand>
        <name>Mg(2+)</name>
        <dbReference type="ChEBI" id="CHEBI:18420"/>
        <label>1</label>
    </ligand>
</feature>
<gene>
    <name evidence="13" type="primary">ruvC</name>
    <name evidence="15" type="ORF">A3A33_04305</name>
</gene>
<evidence type="ECO:0000256" key="5">
    <source>
        <dbReference type="ARBA" id="ARBA00022759"/>
    </source>
</evidence>
<evidence type="ECO:0000256" key="6">
    <source>
        <dbReference type="ARBA" id="ARBA00022763"/>
    </source>
</evidence>
<dbReference type="GO" id="GO:0005737">
    <property type="term" value="C:cytoplasm"/>
    <property type="evidence" value="ECO:0007669"/>
    <property type="project" value="UniProtKB-SubCell"/>
</dbReference>
<comment type="caution">
    <text evidence="15">The sequence shown here is derived from an EMBL/GenBank/DDBJ whole genome shotgun (WGS) entry which is preliminary data.</text>
</comment>
<proteinExistence type="inferred from homology"/>
<feature type="binding site" evidence="13">
    <location>
        <position position="7"/>
    </location>
    <ligand>
        <name>Mg(2+)</name>
        <dbReference type="ChEBI" id="CHEBI:18420"/>
        <label>1</label>
    </ligand>
</feature>
<evidence type="ECO:0000256" key="14">
    <source>
        <dbReference type="NCBIfam" id="TIGR00228"/>
    </source>
</evidence>
<dbReference type="GO" id="GO:0006281">
    <property type="term" value="P:DNA repair"/>
    <property type="evidence" value="ECO:0007669"/>
    <property type="project" value="UniProtKB-UniRule"/>
</dbReference>
<dbReference type="Pfam" id="PF02075">
    <property type="entry name" value="RuvC"/>
    <property type="match status" value="1"/>
</dbReference>
<comment type="cofactor">
    <cofactor evidence="13">
        <name>Mg(2+)</name>
        <dbReference type="ChEBI" id="CHEBI:18420"/>
    </cofactor>
    <text evidence="13">Binds 2 Mg(2+) ion per subunit.</text>
</comment>
<reference evidence="15 16" key="1">
    <citation type="journal article" date="2016" name="Nat. Commun.">
        <title>Thousands of microbial genomes shed light on interconnected biogeochemical processes in an aquifer system.</title>
        <authorList>
            <person name="Anantharaman K."/>
            <person name="Brown C.T."/>
            <person name="Hug L.A."/>
            <person name="Sharon I."/>
            <person name="Castelle C.J."/>
            <person name="Probst A.J."/>
            <person name="Thomas B.C."/>
            <person name="Singh A."/>
            <person name="Wilkins M.J."/>
            <person name="Karaoz U."/>
            <person name="Brodie E.L."/>
            <person name="Williams K.H."/>
            <person name="Hubbard S.S."/>
            <person name="Banfield J.F."/>
        </authorList>
    </citation>
    <scope>NUCLEOTIDE SEQUENCE [LARGE SCALE GENOMIC DNA]</scope>
</reference>
<evidence type="ECO:0000313" key="15">
    <source>
        <dbReference type="EMBL" id="OGN27952.1"/>
    </source>
</evidence>
<keyword evidence="3 13" id="KW-0540">Nuclease</keyword>
<evidence type="ECO:0000313" key="16">
    <source>
        <dbReference type="Proteomes" id="UP000179047"/>
    </source>
</evidence>
<keyword evidence="5 13" id="KW-0255">Endonuclease</keyword>
<dbReference type="AlphaFoldDB" id="A0A1F8GR93"/>
<evidence type="ECO:0000256" key="2">
    <source>
        <dbReference type="ARBA" id="ARBA00022490"/>
    </source>
</evidence>
<keyword evidence="6 13" id="KW-0227">DNA damage</keyword>
<dbReference type="InterPro" id="IPR002176">
    <property type="entry name" value="X-over_junc_endoDNase_RuvC"/>
</dbReference>
<dbReference type="HAMAP" id="MF_00034">
    <property type="entry name" value="RuvC"/>
    <property type="match status" value="1"/>
</dbReference>
<feature type="binding site" evidence="13">
    <location>
        <position position="67"/>
    </location>
    <ligand>
        <name>Mg(2+)</name>
        <dbReference type="ChEBI" id="CHEBI:18420"/>
        <label>2</label>
    </ligand>
</feature>
<dbReference type="Proteomes" id="UP000179047">
    <property type="component" value="Unassembled WGS sequence"/>
</dbReference>
<sequence>MRILGIDPGTSLIGWGVIDSDGKTYRAIAYDALRTPPKIPSHQRVEPVYDALMALIKKHKPDLISVETLFFFKNAKTVMAVSEIRGVILLAAAKSGVPVSEHTPLQVKQAVSGYGKAEKHQVQTMVQLILGLDQPPKPDDVADALALAICGANTRRS</sequence>
<comment type="subcellular location">
    <subcellularLocation>
        <location evidence="13">Cytoplasm</location>
    </subcellularLocation>
</comment>
<dbReference type="EC" id="3.1.21.10" evidence="13 14"/>
<evidence type="ECO:0000256" key="3">
    <source>
        <dbReference type="ARBA" id="ARBA00022722"/>
    </source>
</evidence>
<protein>
    <recommendedName>
        <fullName evidence="13 14">Crossover junction endodeoxyribonuclease RuvC</fullName>
        <ecNumber evidence="13 14">3.1.21.10</ecNumber>
    </recommendedName>
    <alternativeName>
        <fullName evidence="13">Holliday junction nuclease RuvC</fullName>
    </alternativeName>
    <alternativeName>
        <fullName evidence="13">Holliday junction resolvase RuvC</fullName>
    </alternativeName>
</protein>
<dbReference type="GO" id="GO:0048476">
    <property type="term" value="C:Holliday junction resolvase complex"/>
    <property type="evidence" value="ECO:0007669"/>
    <property type="project" value="UniProtKB-UniRule"/>
</dbReference>
<dbReference type="GO" id="GO:0008821">
    <property type="term" value="F:crossover junction DNA endonuclease activity"/>
    <property type="evidence" value="ECO:0007669"/>
    <property type="project" value="UniProtKB-UniRule"/>
</dbReference>
<keyword evidence="10 13" id="KW-0233">DNA recombination</keyword>
<feature type="active site" evidence="13">
    <location>
        <position position="67"/>
    </location>
</feature>
<dbReference type="SUPFAM" id="SSF53098">
    <property type="entry name" value="Ribonuclease H-like"/>
    <property type="match status" value="1"/>
</dbReference>
<dbReference type="PANTHER" id="PTHR30194:SF3">
    <property type="entry name" value="CROSSOVER JUNCTION ENDODEOXYRIBONUCLEASE RUVC"/>
    <property type="match status" value="1"/>
</dbReference>
<evidence type="ECO:0000256" key="11">
    <source>
        <dbReference type="ARBA" id="ARBA00023204"/>
    </source>
</evidence>